<feature type="signal peptide" evidence="1">
    <location>
        <begin position="1"/>
        <end position="32"/>
    </location>
</feature>
<dbReference type="EMBL" id="SLXQ01000001">
    <property type="protein sequence ID" value="TCP57033.1"/>
    <property type="molecule type" value="Genomic_DNA"/>
</dbReference>
<keyword evidence="1" id="KW-0732">Signal</keyword>
<evidence type="ECO:0000313" key="3">
    <source>
        <dbReference type="Proteomes" id="UP000294911"/>
    </source>
</evidence>
<proteinExistence type="predicted"/>
<organism evidence="2 3">
    <name type="scientific">Tamaricihabitans halophyticus</name>
    <dbReference type="NCBI Taxonomy" id="1262583"/>
    <lineage>
        <taxon>Bacteria</taxon>
        <taxon>Bacillati</taxon>
        <taxon>Actinomycetota</taxon>
        <taxon>Actinomycetes</taxon>
        <taxon>Pseudonocardiales</taxon>
        <taxon>Pseudonocardiaceae</taxon>
        <taxon>Tamaricihabitans</taxon>
    </lineage>
</organism>
<reference evidence="2 3" key="1">
    <citation type="submission" date="2019-03" db="EMBL/GenBank/DDBJ databases">
        <title>Genomic Encyclopedia of Type Strains, Phase IV (KMG-IV): sequencing the most valuable type-strain genomes for metagenomic binning, comparative biology and taxonomic classification.</title>
        <authorList>
            <person name="Goeker M."/>
        </authorList>
    </citation>
    <scope>NUCLEOTIDE SEQUENCE [LARGE SCALE GENOMIC DNA]</scope>
    <source>
        <strain evidence="2 3">DSM 45765</strain>
    </source>
</reference>
<evidence type="ECO:0000256" key="1">
    <source>
        <dbReference type="SAM" id="SignalP"/>
    </source>
</evidence>
<dbReference type="RefSeq" id="WP_132875558.1">
    <property type="nucleotide sequence ID" value="NZ_SLXQ01000001.1"/>
</dbReference>
<dbReference type="AlphaFoldDB" id="A0A4R2R399"/>
<evidence type="ECO:0008006" key="4">
    <source>
        <dbReference type="Google" id="ProtNLM"/>
    </source>
</evidence>
<sequence>MRQKRFVRIGSAGVAAAAMLGATLFGAGQAFAAEPAAAGGDAYALHRPGTVTLGDASFKHHGEHLTVCDRNADGDAVTAELIVRDSLGGSKTYTVTDGNGAKPECGKKNLSLKEGLEVELRVCVANQGCGGRSYGTS</sequence>
<dbReference type="OrthoDB" id="3638704at2"/>
<dbReference type="Proteomes" id="UP000294911">
    <property type="component" value="Unassembled WGS sequence"/>
</dbReference>
<name>A0A4R2R399_9PSEU</name>
<comment type="caution">
    <text evidence="2">The sequence shown here is derived from an EMBL/GenBank/DDBJ whole genome shotgun (WGS) entry which is preliminary data.</text>
</comment>
<gene>
    <name evidence="2" type="ORF">EV191_101985</name>
</gene>
<keyword evidence="3" id="KW-1185">Reference proteome</keyword>
<feature type="chain" id="PRO_5020738470" description="Neocarzinostatin family protein" evidence="1">
    <location>
        <begin position="33"/>
        <end position="137"/>
    </location>
</feature>
<protein>
    <recommendedName>
        <fullName evidence="4">Neocarzinostatin family protein</fullName>
    </recommendedName>
</protein>
<evidence type="ECO:0000313" key="2">
    <source>
        <dbReference type="EMBL" id="TCP57033.1"/>
    </source>
</evidence>
<accession>A0A4R2R399</accession>